<keyword evidence="1" id="KW-0479">Metal-binding</keyword>
<dbReference type="PROSITE" id="PS51393">
    <property type="entry name" value="LIPOXYGENASE_3"/>
    <property type="match status" value="1"/>
</dbReference>
<dbReference type="Gene3D" id="3.10.450.60">
    <property type="match status" value="1"/>
</dbReference>
<dbReference type="InterPro" id="IPR000907">
    <property type="entry name" value="LipOase"/>
</dbReference>
<dbReference type="PANTHER" id="PTHR11771">
    <property type="entry name" value="LIPOXYGENASE"/>
    <property type="match status" value="1"/>
</dbReference>
<feature type="non-terminal residue" evidence="5">
    <location>
        <position position="1"/>
    </location>
</feature>
<sequence>SIHFWKEDSWFAAQRVQGLVPNIIKLCHKIPDKLGVTEEVVKGLLEHFTLHQALKNNKIFITDLEILDGVEYRNNIDHSAPIALFYLNMRNQLMPITIQLRQRKGPSNP</sequence>
<keyword evidence="2" id="KW-0223">Dioxygenase</keyword>
<gene>
    <name evidence="5" type="ORF">MNOR_LOCUS4611</name>
</gene>
<protein>
    <recommendedName>
        <fullName evidence="4">Lipoxygenase domain-containing protein</fullName>
    </recommendedName>
</protein>
<keyword evidence="3" id="KW-0560">Oxidoreductase</keyword>
<evidence type="ECO:0000256" key="1">
    <source>
        <dbReference type="ARBA" id="ARBA00022723"/>
    </source>
</evidence>
<evidence type="ECO:0000256" key="3">
    <source>
        <dbReference type="ARBA" id="ARBA00023002"/>
    </source>
</evidence>
<evidence type="ECO:0000313" key="6">
    <source>
        <dbReference type="Proteomes" id="UP001497623"/>
    </source>
</evidence>
<dbReference type="SUPFAM" id="SSF48484">
    <property type="entry name" value="Lipoxigenase"/>
    <property type="match status" value="1"/>
</dbReference>
<organism evidence="5 6">
    <name type="scientific">Meganyctiphanes norvegica</name>
    <name type="common">Northern krill</name>
    <name type="synonym">Thysanopoda norvegica</name>
    <dbReference type="NCBI Taxonomy" id="48144"/>
    <lineage>
        <taxon>Eukaryota</taxon>
        <taxon>Metazoa</taxon>
        <taxon>Ecdysozoa</taxon>
        <taxon>Arthropoda</taxon>
        <taxon>Crustacea</taxon>
        <taxon>Multicrustacea</taxon>
        <taxon>Malacostraca</taxon>
        <taxon>Eumalacostraca</taxon>
        <taxon>Eucarida</taxon>
        <taxon>Euphausiacea</taxon>
        <taxon>Euphausiidae</taxon>
        <taxon>Meganyctiphanes</taxon>
    </lineage>
</organism>
<feature type="domain" description="Lipoxygenase" evidence="4">
    <location>
        <begin position="1"/>
        <end position="109"/>
    </location>
</feature>
<dbReference type="GO" id="GO:0016702">
    <property type="term" value="F:oxidoreductase activity, acting on single donors with incorporation of molecular oxygen, incorporation of two atoms of oxygen"/>
    <property type="evidence" value="ECO:0007669"/>
    <property type="project" value="InterPro"/>
</dbReference>
<evidence type="ECO:0000313" key="5">
    <source>
        <dbReference type="EMBL" id="CAL4065153.1"/>
    </source>
</evidence>
<dbReference type="AlphaFoldDB" id="A0AAV2PTS2"/>
<reference evidence="5 6" key="1">
    <citation type="submission" date="2024-05" db="EMBL/GenBank/DDBJ databases">
        <authorList>
            <person name="Wallberg A."/>
        </authorList>
    </citation>
    <scope>NUCLEOTIDE SEQUENCE [LARGE SCALE GENOMIC DNA]</scope>
</reference>
<dbReference type="InterPro" id="IPR036226">
    <property type="entry name" value="LipOase_C_sf"/>
</dbReference>
<evidence type="ECO:0000256" key="2">
    <source>
        <dbReference type="ARBA" id="ARBA00022964"/>
    </source>
</evidence>
<dbReference type="Proteomes" id="UP001497623">
    <property type="component" value="Unassembled WGS sequence"/>
</dbReference>
<name>A0AAV2PTS2_MEGNR</name>
<comment type="caution">
    <text evidence="5">The sequence shown here is derived from an EMBL/GenBank/DDBJ whole genome shotgun (WGS) entry which is preliminary data.</text>
</comment>
<dbReference type="Pfam" id="PF00305">
    <property type="entry name" value="Lipoxygenase"/>
    <property type="match status" value="1"/>
</dbReference>
<keyword evidence="6" id="KW-1185">Reference proteome</keyword>
<feature type="non-terminal residue" evidence="5">
    <location>
        <position position="109"/>
    </location>
</feature>
<dbReference type="InterPro" id="IPR013819">
    <property type="entry name" value="LipOase_C"/>
</dbReference>
<dbReference type="GO" id="GO:0034440">
    <property type="term" value="P:lipid oxidation"/>
    <property type="evidence" value="ECO:0007669"/>
    <property type="project" value="InterPro"/>
</dbReference>
<proteinExistence type="predicted"/>
<dbReference type="GO" id="GO:0046872">
    <property type="term" value="F:metal ion binding"/>
    <property type="evidence" value="ECO:0007669"/>
    <property type="project" value="UniProtKB-KW"/>
</dbReference>
<dbReference type="EMBL" id="CAXKWB010001699">
    <property type="protein sequence ID" value="CAL4065153.1"/>
    <property type="molecule type" value="Genomic_DNA"/>
</dbReference>
<evidence type="ECO:0000259" key="4">
    <source>
        <dbReference type="PROSITE" id="PS51393"/>
    </source>
</evidence>
<accession>A0AAV2PTS2</accession>